<dbReference type="InterPro" id="IPR051931">
    <property type="entry name" value="PAK3-like"/>
</dbReference>
<dbReference type="SMART" id="SM00220">
    <property type="entry name" value="S_TKc"/>
    <property type="match status" value="1"/>
</dbReference>
<dbReference type="CDD" id="cd21386">
    <property type="entry name" value="GAT_Hse1"/>
    <property type="match status" value="1"/>
</dbReference>
<feature type="region of interest" description="Disordered" evidence="28">
    <location>
        <begin position="888"/>
        <end position="933"/>
    </location>
</feature>
<feature type="compositionally biased region" description="Polar residues" evidence="28">
    <location>
        <begin position="1133"/>
        <end position="1145"/>
    </location>
</feature>
<feature type="compositionally biased region" description="Low complexity" evidence="28">
    <location>
        <begin position="900"/>
        <end position="927"/>
    </location>
</feature>
<comment type="similarity">
    <text evidence="6">Belongs to the STAM family.</text>
</comment>
<dbReference type="EC" id="2.7.11.1" evidence="8"/>
<comment type="subcellular location">
    <subcellularLocation>
        <location evidence="4">Cytoplasm</location>
    </subcellularLocation>
    <subcellularLocation>
        <location evidence="3">Endosome membrane</location>
        <topology evidence="3">Peripheral membrane protein</topology>
        <orientation evidence="3">Cytoplasmic side</orientation>
    </subcellularLocation>
    <subcellularLocation>
        <location evidence="2">Nucleus</location>
    </subcellularLocation>
</comment>
<organism evidence="33 34">
    <name type="scientific">Aspergillus arachidicola</name>
    <dbReference type="NCBI Taxonomy" id="656916"/>
    <lineage>
        <taxon>Eukaryota</taxon>
        <taxon>Fungi</taxon>
        <taxon>Dikarya</taxon>
        <taxon>Ascomycota</taxon>
        <taxon>Pezizomycotina</taxon>
        <taxon>Eurotiomycetes</taxon>
        <taxon>Eurotiomycetidae</taxon>
        <taxon>Eurotiales</taxon>
        <taxon>Aspergillaceae</taxon>
        <taxon>Aspergillus</taxon>
        <taxon>Aspergillus subgen. Circumdati</taxon>
    </lineage>
</organism>
<reference evidence="33 34" key="1">
    <citation type="submission" date="2017-05" db="EMBL/GenBank/DDBJ databases">
        <title>Genome sequence for an aflatoxigenic pathogen of Argentinian peanut, Aspergillus arachidicola.</title>
        <authorList>
            <person name="Moore G."/>
            <person name="Beltz S.B."/>
            <person name="Mack B.M."/>
        </authorList>
    </citation>
    <scope>NUCLEOTIDE SEQUENCE [LARGE SCALE GENOMIC DNA]</scope>
    <source>
        <strain evidence="33 34">CBS 117610</strain>
    </source>
</reference>
<dbReference type="PANTHER" id="PTHR45832">
    <property type="entry name" value="SERINE/THREONINE-PROTEIN KINASE SAMKA-RELATED-RELATED"/>
    <property type="match status" value="1"/>
</dbReference>
<dbReference type="GO" id="GO:0043130">
    <property type="term" value="F:ubiquitin binding"/>
    <property type="evidence" value="ECO:0007669"/>
    <property type="project" value="InterPro"/>
</dbReference>
<protein>
    <recommendedName>
        <fullName evidence="9">Class E vacuolar protein-sorting machinery protein HSE1</fullName>
        <ecNumber evidence="8">2.7.11.1</ecNumber>
    </recommendedName>
    <alternativeName>
        <fullName evidence="10">Class E vacuolar protein-sorting machinery protein hse1</fullName>
    </alternativeName>
</protein>
<dbReference type="Gene3D" id="2.30.30.40">
    <property type="entry name" value="SH3 Domains"/>
    <property type="match status" value="1"/>
</dbReference>
<dbReference type="PROSITE" id="PS50002">
    <property type="entry name" value="SH3"/>
    <property type="match status" value="1"/>
</dbReference>
<dbReference type="PROSITE" id="PS00108">
    <property type="entry name" value="PROTEIN_KINASE_ST"/>
    <property type="match status" value="1"/>
</dbReference>
<dbReference type="GO" id="GO:0010008">
    <property type="term" value="C:endosome membrane"/>
    <property type="evidence" value="ECO:0007669"/>
    <property type="project" value="UniProtKB-SubCell"/>
</dbReference>
<dbReference type="GO" id="GO:0016192">
    <property type="term" value="P:vesicle-mediated transport"/>
    <property type="evidence" value="ECO:0007669"/>
    <property type="project" value="UniProtKB-ARBA"/>
</dbReference>
<evidence type="ECO:0000256" key="18">
    <source>
        <dbReference type="ARBA" id="ARBA00022753"/>
    </source>
</evidence>
<evidence type="ECO:0000259" key="30">
    <source>
        <dbReference type="PROSITE" id="PS50011"/>
    </source>
</evidence>
<dbReference type="FunFam" id="1.10.510.10:FF:000011">
    <property type="entry name" value="Non-specific serine/threonine protein kinase"/>
    <property type="match status" value="1"/>
</dbReference>
<dbReference type="CDD" id="cd06614">
    <property type="entry name" value="STKc_PAK"/>
    <property type="match status" value="1"/>
</dbReference>
<evidence type="ECO:0000256" key="19">
    <source>
        <dbReference type="ARBA" id="ARBA00022777"/>
    </source>
</evidence>
<dbReference type="Pfam" id="PF03127">
    <property type="entry name" value="GAT"/>
    <property type="match status" value="1"/>
</dbReference>
<dbReference type="InterPro" id="IPR036028">
    <property type="entry name" value="SH3-like_dom_sf"/>
</dbReference>
<evidence type="ECO:0000313" key="34">
    <source>
        <dbReference type="Proteomes" id="UP000231358"/>
    </source>
</evidence>
<dbReference type="GO" id="GO:0106310">
    <property type="term" value="F:protein serine kinase activity"/>
    <property type="evidence" value="ECO:0007669"/>
    <property type="project" value="RHEA"/>
</dbReference>
<dbReference type="PROSITE" id="PS50011">
    <property type="entry name" value="PROTEIN_KINASE_DOM"/>
    <property type="match status" value="1"/>
</dbReference>
<comment type="function">
    <text evidence="25">MAP4K component of the MAPK pathway required for the mating pheromone response and the regulation of cell polarity and cell cycle.</text>
</comment>
<dbReference type="InterPro" id="IPR004152">
    <property type="entry name" value="GAT_dom"/>
</dbReference>
<evidence type="ECO:0000256" key="28">
    <source>
        <dbReference type="SAM" id="MobiDB-lite"/>
    </source>
</evidence>
<evidence type="ECO:0000256" key="17">
    <source>
        <dbReference type="ARBA" id="ARBA00022741"/>
    </source>
</evidence>
<dbReference type="STRING" id="656916.A0A2G7G8Q5"/>
<dbReference type="SMART" id="SM00288">
    <property type="entry name" value="VHS"/>
    <property type="match status" value="1"/>
</dbReference>
<feature type="compositionally biased region" description="Polar residues" evidence="28">
    <location>
        <begin position="110"/>
        <end position="120"/>
    </location>
</feature>
<keyword evidence="19" id="KW-0418">Kinase</keyword>
<dbReference type="FunFam" id="3.90.810.10:FF:000007">
    <property type="entry name" value="Non-specific serine/threonine protein kinase"/>
    <property type="match status" value="1"/>
</dbReference>
<keyword evidence="15" id="KW-0723">Serine/threonine-protein kinase</keyword>
<evidence type="ECO:0000256" key="22">
    <source>
        <dbReference type="ARBA" id="ARBA00023242"/>
    </source>
</evidence>
<dbReference type="PRINTS" id="PR00452">
    <property type="entry name" value="SH3DOMAIN"/>
</dbReference>
<comment type="subunit">
    <text evidence="7">Component of the ESCRT-0 complex composed of HSE1 and VPS27.</text>
</comment>
<dbReference type="CDD" id="cd01093">
    <property type="entry name" value="CRIB_PAK_like"/>
    <property type="match status" value="1"/>
</dbReference>
<dbReference type="InterPro" id="IPR017441">
    <property type="entry name" value="Protein_kinase_ATP_BS"/>
</dbReference>
<dbReference type="SUPFAM" id="SSF48464">
    <property type="entry name" value="ENTH/VHS domain"/>
    <property type="match status" value="1"/>
</dbReference>
<dbReference type="SUPFAM" id="SSF56112">
    <property type="entry name" value="Protein kinase-like (PK-like)"/>
    <property type="match status" value="1"/>
</dbReference>
<dbReference type="SUPFAM" id="SSF50044">
    <property type="entry name" value="SH3-domain"/>
    <property type="match status" value="1"/>
</dbReference>
<evidence type="ECO:0000256" key="14">
    <source>
        <dbReference type="ARBA" id="ARBA00022507"/>
    </source>
</evidence>
<evidence type="ECO:0000256" key="21">
    <source>
        <dbReference type="ARBA" id="ARBA00022927"/>
    </source>
</evidence>
<keyword evidence="34" id="KW-1185">Reference proteome</keyword>
<dbReference type="Gene3D" id="3.90.810.10">
    <property type="entry name" value="CRIB domain"/>
    <property type="match status" value="1"/>
</dbReference>
<evidence type="ECO:0000256" key="6">
    <source>
        <dbReference type="ARBA" id="ARBA00009666"/>
    </source>
</evidence>
<evidence type="ECO:0000256" key="5">
    <source>
        <dbReference type="ARBA" id="ARBA00008874"/>
    </source>
</evidence>
<evidence type="ECO:0000256" key="26">
    <source>
        <dbReference type="PROSITE-ProRule" id="PRU00192"/>
    </source>
</evidence>
<evidence type="ECO:0000256" key="27">
    <source>
        <dbReference type="PROSITE-ProRule" id="PRU10141"/>
    </source>
</evidence>
<keyword evidence="17 27" id="KW-0547">Nucleotide-binding</keyword>
<feature type="compositionally biased region" description="Low complexity" evidence="28">
    <location>
        <begin position="456"/>
        <end position="466"/>
    </location>
</feature>
<evidence type="ECO:0000256" key="8">
    <source>
        <dbReference type="ARBA" id="ARBA00012513"/>
    </source>
</evidence>
<feature type="region of interest" description="Disordered" evidence="28">
    <location>
        <begin position="1"/>
        <end position="209"/>
    </location>
</feature>
<dbReference type="PROSITE" id="PS50108">
    <property type="entry name" value="CRIB"/>
    <property type="match status" value="1"/>
</dbReference>
<evidence type="ECO:0000256" key="2">
    <source>
        <dbReference type="ARBA" id="ARBA00004123"/>
    </source>
</evidence>
<dbReference type="GO" id="GO:0005634">
    <property type="term" value="C:nucleus"/>
    <property type="evidence" value="ECO:0007669"/>
    <property type="project" value="UniProtKB-SubCell"/>
</dbReference>
<dbReference type="Gene3D" id="1.25.40.90">
    <property type="match status" value="1"/>
</dbReference>
<feature type="region of interest" description="Disordered" evidence="28">
    <location>
        <begin position="853"/>
        <end position="874"/>
    </location>
</feature>
<evidence type="ECO:0000256" key="25">
    <source>
        <dbReference type="ARBA" id="ARBA00053561"/>
    </source>
</evidence>
<feature type="compositionally biased region" description="Low complexity" evidence="28">
    <location>
        <begin position="1272"/>
        <end position="1285"/>
    </location>
</feature>
<dbReference type="SMART" id="SM00285">
    <property type="entry name" value="PBD"/>
    <property type="match status" value="1"/>
</dbReference>
<name>A0A2G7G8Q5_9EURO</name>
<feature type="domain" description="Protein kinase" evidence="30">
    <location>
        <begin position="496"/>
        <end position="750"/>
    </location>
</feature>
<feature type="domain" description="SH3" evidence="29">
    <location>
        <begin position="935"/>
        <end position="994"/>
    </location>
</feature>
<evidence type="ECO:0000256" key="7">
    <source>
        <dbReference type="ARBA" id="ARBA00011446"/>
    </source>
</evidence>
<feature type="domain" description="VHS" evidence="32">
    <location>
        <begin position="744"/>
        <end position="858"/>
    </location>
</feature>
<dbReference type="GO" id="GO:0001402">
    <property type="term" value="P:signal transduction involved in filamentous growth"/>
    <property type="evidence" value="ECO:0007669"/>
    <property type="project" value="UniProtKB-ARBA"/>
</dbReference>
<accession>A0A2G7G8Q5</accession>
<dbReference type="GO" id="GO:0035091">
    <property type="term" value="F:phosphatidylinositol binding"/>
    <property type="evidence" value="ECO:0007669"/>
    <property type="project" value="InterPro"/>
</dbReference>
<evidence type="ECO:0000256" key="16">
    <source>
        <dbReference type="ARBA" id="ARBA00022679"/>
    </source>
</evidence>
<dbReference type="FunFam" id="2.30.30.40:FF:000072">
    <property type="entry name" value="Unconventional Myosin IB"/>
    <property type="match status" value="1"/>
</dbReference>
<gene>
    <name evidence="33" type="ORF">AARAC_002369</name>
</gene>
<keyword evidence="14" id="KW-0589">Pheromone response</keyword>
<feature type="compositionally biased region" description="Polar residues" evidence="28">
    <location>
        <begin position="152"/>
        <end position="171"/>
    </location>
</feature>
<proteinExistence type="inferred from homology"/>
<dbReference type="Proteomes" id="UP000231358">
    <property type="component" value="Unassembled WGS sequence"/>
</dbReference>
<dbReference type="PROSITE" id="PS50179">
    <property type="entry name" value="VHS"/>
    <property type="match status" value="1"/>
</dbReference>
<dbReference type="EMBL" id="NEXV01000075">
    <property type="protein sequence ID" value="PIG89202.1"/>
    <property type="molecule type" value="Genomic_DNA"/>
</dbReference>
<feature type="compositionally biased region" description="Polar residues" evidence="28">
    <location>
        <begin position="370"/>
        <end position="379"/>
    </location>
</feature>
<sequence>MNHDSFSSLKFRRPSSKLHKDPPSIGSRMLKSQQSNTSLKRHPSAPVYPRSSASRSREHSRTRSNAYGSSTSSLDQNSGGPSPVLANNESGYFSGNHNTTKSRLPHSGRFSLNDQSSDELISSPFDSRGMLSALQENTAESDRQPIQKPPTLRSQTTPDTRGLRQSASFTALHNRMDALVNRTDSDRSTNTKRYSDEGNGTKPVGRSKKASFSSFVNSMLGSPRGIKISAPENPVHVTHVGYDNQTGQFTGLPKEWQRLLQESGISKKEQEEHPQTMVDIMRFYEKNAQGDDEVWHKFDHAYAHHHPVTTSSSQPSSGGSTPYGTPPTTASYATTRPVQDPWPQFGTIPENAQPFGTPPIPESEPLPSGPQLSRSNSKANGAAAPWVSPAVTPSPTQYQQQQEQAMATAQQAIASKQLDRSQSLRQQQAQQPKQKQATHPTPQQVSPVEDPSAVLQQSARAVPAARPRQRARQSNAMDIRSRLVAICTPGDPTKMYHNLNKIGQGASGGVFTAYHNETGSCVAIKQMNLDLQPKKDLIINEIIVMKDSKHKNIVNFLDSYLHGLDLWVVMEYMEGGSLTDVVTFNIMSEGQIAAVCRETLNGLQHLHSKGVIHRDIKSDNILLSLDGNIKLTDFGFCAQINDSHNKRNTMVGTPYWMAPEVVTRKEYGRKVDIWSLGIMAIEMIEGEPPYLTESPLRALYLIATNGTPTIKDEQSLTPVFRDFLHLALKVDPEKRASAHDLLKDVCDKVAAEESGPKDAVAALIKRLAHRNANVQLYTLELGNALAQNCGPKIHRELASRSFTDALLRLASDRNTHQQVKAKILERMQEWTEMFSSNPDFGIMEQAYMKLKTQNPNLQPPSKPVKTEITDADRQKEEEELQMALALSIRDKNPVAPEPQPESSTSSAAPASQAQAPASQAQAPAHQAVPSGTSAATVSRVRALYDFQPSEPGELQFRRGDVIAVLESVYKDWWKGSLRGQTGIFPLNYVEKLPDPTVEELQREAQMEGEVFGQIKNVEKLLTLLSTRSTEPNVQDNEEITALYHSTLAIRPKLIELIGKYSQKKDEFTQLNEKFIKARRDYESLLEASMSHPAQPPYGRPGPSQYGYPGPAASMGYPQGPPQSEPQRYFSPRPQETQSHQPNTSPYYGADQAPMYPPTSQSPDPRNRTPPAGASYQPVHHRPESTYEHPQELGTSVYDSPVEHPSASQRLPYPASGQAPPAVQPPFQQQQQQQQQEYPPYAPEDAAKPQPPYPTGPASNQPPPMHQPPPVPGTTSTPTPYPSLTPGAAGYQAYNPSQGTAPNSNPASFYR</sequence>
<evidence type="ECO:0000259" key="32">
    <source>
        <dbReference type="PROSITE" id="PS50179"/>
    </source>
</evidence>
<dbReference type="InterPro" id="IPR008271">
    <property type="entry name" value="Ser/Thr_kinase_AS"/>
</dbReference>
<evidence type="ECO:0000256" key="24">
    <source>
        <dbReference type="ARBA" id="ARBA00048679"/>
    </source>
</evidence>
<evidence type="ECO:0000256" key="9">
    <source>
        <dbReference type="ARBA" id="ARBA00017923"/>
    </source>
</evidence>
<dbReference type="Gene3D" id="1.10.510.10">
    <property type="entry name" value="Transferase(Phosphotransferase) domain 1"/>
    <property type="match status" value="1"/>
</dbReference>
<evidence type="ECO:0000256" key="12">
    <source>
        <dbReference type="ARBA" id="ARBA00022448"/>
    </source>
</evidence>
<dbReference type="InterPro" id="IPR001452">
    <property type="entry name" value="SH3_domain"/>
</dbReference>
<dbReference type="CDD" id="cd16978">
    <property type="entry name" value="VHS_HSE1"/>
    <property type="match status" value="1"/>
</dbReference>
<feature type="domain" description="CRIB" evidence="31">
    <location>
        <begin position="228"/>
        <end position="241"/>
    </location>
</feature>
<dbReference type="InterPro" id="IPR033923">
    <property type="entry name" value="PAK_BD"/>
</dbReference>
<feature type="compositionally biased region" description="Basic and acidic residues" evidence="28">
    <location>
        <begin position="183"/>
        <end position="196"/>
    </location>
</feature>
<feature type="compositionally biased region" description="Low complexity" evidence="28">
    <location>
        <begin position="397"/>
        <end position="444"/>
    </location>
</feature>
<dbReference type="Pfam" id="PF00786">
    <property type="entry name" value="PBD"/>
    <property type="match status" value="1"/>
</dbReference>
<evidence type="ECO:0000256" key="1">
    <source>
        <dbReference type="ARBA" id="ARBA00002654"/>
    </source>
</evidence>
<feature type="compositionally biased region" description="Low complexity" evidence="28">
    <location>
        <begin position="1217"/>
        <end position="1238"/>
    </location>
</feature>
<dbReference type="CDD" id="cd11805">
    <property type="entry name" value="SH3_GRB2_like_C"/>
    <property type="match status" value="1"/>
</dbReference>
<dbReference type="GO" id="GO:0071470">
    <property type="term" value="P:cellular response to osmotic stress"/>
    <property type="evidence" value="ECO:0007669"/>
    <property type="project" value="UniProtKB-ARBA"/>
</dbReference>
<evidence type="ECO:0000313" key="33">
    <source>
        <dbReference type="EMBL" id="PIG89202.1"/>
    </source>
</evidence>
<evidence type="ECO:0000259" key="29">
    <source>
        <dbReference type="PROSITE" id="PS50002"/>
    </source>
</evidence>
<comment type="caution">
    <text evidence="33">The sequence shown here is derived from an EMBL/GenBank/DDBJ whole genome shotgun (WGS) entry which is preliminary data.</text>
</comment>
<dbReference type="InterPro" id="IPR008942">
    <property type="entry name" value="ENTH_VHS"/>
</dbReference>
<feature type="compositionally biased region" description="Pro residues" evidence="28">
    <location>
        <begin position="356"/>
        <end position="368"/>
    </location>
</feature>
<feature type="binding site" evidence="27">
    <location>
        <position position="525"/>
    </location>
    <ligand>
        <name>ATP</name>
        <dbReference type="ChEBI" id="CHEBI:30616"/>
    </ligand>
</feature>
<keyword evidence="13" id="KW-0963">Cytoplasm</keyword>
<dbReference type="GO" id="GO:0019236">
    <property type="term" value="P:response to pheromone"/>
    <property type="evidence" value="ECO:0007669"/>
    <property type="project" value="UniProtKB-KW"/>
</dbReference>
<dbReference type="Gene3D" id="3.30.200.20">
    <property type="entry name" value="Phosphorylase Kinase, domain 1"/>
    <property type="match status" value="1"/>
</dbReference>
<keyword evidence="18" id="KW-0967">Endosome</keyword>
<evidence type="ECO:0000256" key="15">
    <source>
        <dbReference type="ARBA" id="ARBA00022527"/>
    </source>
</evidence>
<dbReference type="InterPro" id="IPR011009">
    <property type="entry name" value="Kinase-like_dom_sf"/>
</dbReference>
<feature type="compositionally biased region" description="Polar residues" evidence="28">
    <location>
        <begin position="1293"/>
        <end position="1310"/>
    </location>
</feature>
<evidence type="ECO:0000256" key="10">
    <source>
        <dbReference type="ARBA" id="ARBA00018978"/>
    </source>
</evidence>
<evidence type="ECO:0000256" key="20">
    <source>
        <dbReference type="ARBA" id="ARBA00022840"/>
    </source>
</evidence>
<dbReference type="InterPro" id="IPR036936">
    <property type="entry name" value="CRIB_dom_sf"/>
</dbReference>
<comment type="similarity">
    <text evidence="5">Belongs to the protein kinase superfamily. STE Ser/Thr protein kinase family. STE20 subfamily.</text>
</comment>
<keyword evidence="16" id="KW-0808">Transferase</keyword>
<comment type="function">
    <text evidence="1">Component of the ESCRT-0 complex which is the sorting receptor for ubiquitinated cargo proteins at the multivesicular body (MVB).</text>
</comment>
<dbReference type="InterPro" id="IPR002014">
    <property type="entry name" value="VHS_dom"/>
</dbReference>
<dbReference type="GO" id="GO:0005524">
    <property type="term" value="F:ATP binding"/>
    <property type="evidence" value="ECO:0007669"/>
    <property type="project" value="UniProtKB-UniRule"/>
</dbReference>
<feature type="region of interest" description="Disordered" evidence="28">
    <location>
        <begin position="306"/>
        <end position="476"/>
    </location>
</feature>
<evidence type="ECO:0000259" key="31">
    <source>
        <dbReference type="PROSITE" id="PS50108"/>
    </source>
</evidence>
<feature type="compositionally biased region" description="Basic and acidic residues" evidence="28">
    <location>
        <begin position="864"/>
        <end position="874"/>
    </location>
</feature>
<dbReference type="GO" id="GO:0015031">
    <property type="term" value="P:protein transport"/>
    <property type="evidence" value="ECO:0007669"/>
    <property type="project" value="UniProtKB-KW"/>
</dbReference>
<evidence type="ECO:0000256" key="23">
    <source>
        <dbReference type="ARBA" id="ARBA00047899"/>
    </source>
</evidence>
<dbReference type="InterPro" id="IPR000719">
    <property type="entry name" value="Prot_kinase_dom"/>
</dbReference>
<dbReference type="PRINTS" id="PR01887">
    <property type="entry name" value="SPECTRNALPHA"/>
</dbReference>
<dbReference type="PROSITE" id="PS00107">
    <property type="entry name" value="PROTEIN_KINASE_ATP"/>
    <property type="match status" value="1"/>
</dbReference>
<dbReference type="SMART" id="SM00326">
    <property type="entry name" value="SH3"/>
    <property type="match status" value="1"/>
</dbReference>
<dbReference type="PANTHER" id="PTHR45832:SF22">
    <property type="entry name" value="SERINE_THREONINE-PROTEIN KINASE SAMKA-RELATED"/>
    <property type="match status" value="1"/>
</dbReference>
<keyword evidence="21" id="KW-0653">Protein transport</keyword>
<comment type="catalytic activity">
    <reaction evidence="23">
        <text>L-threonyl-[protein] + ATP = O-phospho-L-threonyl-[protein] + ADP + H(+)</text>
        <dbReference type="Rhea" id="RHEA:46608"/>
        <dbReference type="Rhea" id="RHEA-COMP:11060"/>
        <dbReference type="Rhea" id="RHEA-COMP:11605"/>
        <dbReference type="ChEBI" id="CHEBI:15378"/>
        <dbReference type="ChEBI" id="CHEBI:30013"/>
        <dbReference type="ChEBI" id="CHEBI:30616"/>
        <dbReference type="ChEBI" id="CHEBI:61977"/>
        <dbReference type="ChEBI" id="CHEBI:456216"/>
        <dbReference type="EC" id="2.7.11.1"/>
    </reaction>
</comment>
<keyword evidence="11 26" id="KW-0728">SH3 domain</keyword>
<dbReference type="Gene3D" id="1.20.5.1940">
    <property type="match status" value="1"/>
</dbReference>
<keyword evidence="20 27" id="KW-0067">ATP-binding</keyword>
<comment type="catalytic activity">
    <reaction evidence="24">
        <text>L-seryl-[protein] + ATP = O-phospho-L-seryl-[protein] + ADP + H(+)</text>
        <dbReference type="Rhea" id="RHEA:17989"/>
        <dbReference type="Rhea" id="RHEA-COMP:9863"/>
        <dbReference type="Rhea" id="RHEA-COMP:11604"/>
        <dbReference type="ChEBI" id="CHEBI:15378"/>
        <dbReference type="ChEBI" id="CHEBI:29999"/>
        <dbReference type="ChEBI" id="CHEBI:30616"/>
        <dbReference type="ChEBI" id="CHEBI:83421"/>
        <dbReference type="ChEBI" id="CHEBI:456216"/>
        <dbReference type="EC" id="2.7.11.1"/>
    </reaction>
</comment>
<feature type="compositionally biased region" description="Basic and acidic residues" evidence="28">
    <location>
        <begin position="1180"/>
        <end position="1190"/>
    </location>
</feature>
<dbReference type="Pfam" id="PF00069">
    <property type="entry name" value="Pkinase"/>
    <property type="match status" value="1"/>
</dbReference>
<evidence type="ECO:0000256" key="11">
    <source>
        <dbReference type="ARBA" id="ARBA00022443"/>
    </source>
</evidence>
<keyword evidence="12" id="KW-0813">Transport</keyword>
<feature type="compositionally biased region" description="Low complexity" evidence="28">
    <location>
        <begin position="309"/>
        <end position="335"/>
    </location>
</feature>
<dbReference type="GO" id="GO:0007034">
    <property type="term" value="P:vacuolar transport"/>
    <property type="evidence" value="ECO:0007669"/>
    <property type="project" value="UniProtKB-ARBA"/>
</dbReference>
<dbReference type="Pfam" id="PF00018">
    <property type="entry name" value="SH3_1"/>
    <property type="match status" value="1"/>
</dbReference>
<dbReference type="GO" id="GO:0008349">
    <property type="term" value="F:MAP kinase kinase kinase kinase activity"/>
    <property type="evidence" value="ECO:0007669"/>
    <property type="project" value="UniProtKB-ARBA"/>
</dbReference>
<evidence type="ECO:0000256" key="4">
    <source>
        <dbReference type="ARBA" id="ARBA00004496"/>
    </source>
</evidence>
<feature type="compositionally biased region" description="Polar residues" evidence="28">
    <location>
        <begin position="65"/>
        <end position="102"/>
    </location>
</feature>
<feature type="region of interest" description="Disordered" evidence="28">
    <location>
        <begin position="1090"/>
        <end position="1310"/>
    </location>
</feature>
<dbReference type="FunFam" id="3.30.200.20:FF:000385">
    <property type="entry name" value="Non-specific serine/threonine protein kinase"/>
    <property type="match status" value="1"/>
</dbReference>
<feature type="compositionally biased region" description="Pro residues" evidence="28">
    <location>
        <begin position="1248"/>
        <end position="1271"/>
    </location>
</feature>
<dbReference type="InterPro" id="IPR000095">
    <property type="entry name" value="CRIB_dom"/>
</dbReference>
<keyword evidence="22" id="KW-0539">Nucleus</keyword>
<evidence type="ECO:0000256" key="3">
    <source>
        <dbReference type="ARBA" id="ARBA00004125"/>
    </source>
</evidence>
<evidence type="ECO:0000256" key="13">
    <source>
        <dbReference type="ARBA" id="ARBA00022490"/>
    </source>
</evidence>